<feature type="transmembrane region" description="Helical" evidence="6">
    <location>
        <begin position="27"/>
        <end position="46"/>
    </location>
</feature>
<dbReference type="PANTHER" id="PTHR33931">
    <property type="entry name" value="HOLIN-LIKE PROTEIN CIDA-RELATED"/>
    <property type="match status" value="1"/>
</dbReference>
<evidence type="ECO:0000313" key="8">
    <source>
        <dbReference type="Proteomes" id="UP001596020"/>
    </source>
</evidence>
<evidence type="ECO:0000256" key="1">
    <source>
        <dbReference type="ARBA" id="ARBA00004651"/>
    </source>
</evidence>
<sequence length="126" mass="14250">MKYLIQAFYILLFFALGEVVSELIGHFIPGSVVGMMLLFLALRLKLVKPEKVDRVSTLLTANMGLFFVPAGVGLMTQFGLIKEFWPAIIASMVLSTAIVLTVVGWSQDRIEKHQEKKKKRKEEQHD</sequence>
<name>A0ABV9K7H6_9PORP</name>
<proteinExistence type="predicted"/>
<dbReference type="Pfam" id="PF03788">
    <property type="entry name" value="LrgA"/>
    <property type="match status" value="1"/>
</dbReference>
<feature type="transmembrane region" description="Helical" evidence="6">
    <location>
        <begin position="58"/>
        <end position="78"/>
    </location>
</feature>
<evidence type="ECO:0000256" key="6">
    <source>
        <dbReference type="SAM" id="Phobius"/>
    </source>
</evidence>
<comment type="subcellular location">
    <subcellularLocation>
        <location evidence="1">Cell membrane</location>
        <topology evidence="1">Multi-pass membrane protein</topology>
    </subcellularLocation>
</comment>
<gene>
    <name evidence="7" type="ORF">ACFO3G_04985</name>
</gene>
<keyword evidence="4 6" id="KW-1133">Transmembrane helix</keyword>
<organism evidence="7 8">
    <name type="scientific">Falsiporphyromonas endometrii</name>
    <dbReference type="NCBI Taxonomy" id="1387297"/>
    <lineage>
        <taxon>Bacteria</taxon>
        <taxon>Pseudomonadati</taxon>
        <taxon>Bacteroidota</taxon>
        <taxon>Bacteroidia</taxon>
        <taxon>Bacteroidales</taxon>
        <taxon>Porphyromonadaceae</taxon>
        <taxon>Falsiporphyromonas</taxon>
    </lineage>
</organism>
<dbReference type="PANTHER" id="PTHR33931:SF2">
    <property type="entry name" value="HOLIN-LIKE PROTEIN CIDA"/>
    <property type="match status" value="1"/>
</dbReference>
<feature type="transmembrane region" description="Helical" evidence="6">
    <location>
        <begin position="84"/>
        <end position="106"/>
    </location>
</feature>
<comment type="caution">
    <text evidence="7">The sequence shown here is derived from an EMBL/GenBank/DDBJ whole genome shotgun (WGS) entry which is preliminary data.</text>
</comment>
<keyword evidence="3 6" id="KW-0812">Transmembrane</keyword>
<dbReference type="Proteomes" id="UP001596020">
    <property type="component" value="Unassembled WGS sequence"/>
</dbReference>
<evidence type="ECO:0000256" key="3">
    <source>
        <dbReference type="ARBA" id="ARBA00022692"/>
    </source>
</evidence>
<protein>
    <submittedName>
        <fullName evidence="7">CidA/LrgA family protein</fullName>
    </submittedName>
</protein>
<dbReference type="EMBL" id="JBHSGO010000157">
    <property type="protein sequence ID" value="MFC4665954.1"/>
    <property type="molecule type" value="Genomic_DNA"/>
</dbReference>
<keyword evidence="5 6" id="KW-0472">Membrane</keyword>
<evidence type="ECO:0000256" key="5">
    <source>
        <dbReference type="ARBA" id="ARBA00023136"/>
    </source>
</evidence>
<keyword evidence="8" id="KW-1185">Reference proteome</keyword>
<evidence type="ECO:0000256" key="2">
    <source>
        <dbReference type="ARBA" id="ARBA00022475"/>
    </source>
</evidence>
<dbReference type="RefSeq" id="WP_380078546.1">
    <property type="nucleotide sequence ID" value="NZ_JBHSGO010000157.1"/>
</dbReference>
<reference evidence="8" key="1">
    <citation type="journal article" date="2019" name="Int. J. Syst. Evol. Microbiol.">
        <title>The Global Catalogue of Microorganisms (GCM) 10K type strain sequencing project: providing services to taxonomists for standard genome sequencing and annotation.</title>
        <authorList>
            <consortium name="The Broad Institute Genomics Platform"/>
            <consortium name="The Broad Institute Genome Sequencing Center for Infectious Disease"/>
            <person name="Wu L."/>
            <person name="Ma J."/>
        </authorList>
    </citation>
    <scope>NUCLEOTIDE SEQUENCE [LARGE SCALE GENOMIC DNA]</scope>
    <source>
        <strain evidence="8">CGMCC 4.7357</strain>
    </source>
</reference>
<dbReference type="InterPro" id="IPR005538">
    <property type="entry name" value="LrgA/CidA"/>
</dbReference>
<keyword evidence="2" id="KW-1003">Cell membrane</keyword>
<accession>A0ABV9K7H6</accession>
<evidence type="ECO:0000313" key="7">
    <source>
        <dbReference type="EMBL" id="MFC4665954.1"/>
    </source>
</evidence>
<evidence type="ECO:0000256" key="4">
    <source>
        <dbReference type="ARBA" id="ARBA00022989"/>
    </source>
</evidence>